<feature type="chain" id="PRO_5040411979" evidence="2">
    <location>
        <begin position="24"/>
        <end position="608"/>
    </location>
</feature>
<comment type="caution">
    <text evidence="3">The sequence shown here is derived from an EMBL/GenBank/DDBJ whole genome shotgun (WGS) entry which is preliminary data.</text>
</comment>
<feature type="compositionally biased region" description="Low complexity" evidence="1">
    <location>
        <begin position="414"/>
        <end position="440"/>
    </location>
</feature>
<organism evidence="3 4">
    <name type="scientific">Dactylonectria estremocensis</name>
    <dbReference type="NCBI Taxonomy" id="1079267"/>
    <lineage>
        <taxon>Eukaryota</taxon>
        <taxon>Fungi</taxon>
        <taxon>Dikarya</taxon>
        <taxon>Ascomycota</taxon>
        <taxon>Pezizomycotina</taxon>
        <taxon>Sordariomycetes</taxon>
        <taxon>Hypocreomycetidae</taxon>
        <taxon>Hypocreales</taxon>
        <taxon>Nectriaceae</taxon>
        <taxon>Dactylonectria</taxon>
    </lineage>
</organism>
<keyword evidence="4" id="KW-1185">Reference proteome</keyword>
<proteinExistence type="predicted"/>
<dbReference type="Proteomes" id="UP000717696">
    <property type="component" value="Unassembled WGS sequence"/>
</dbReference>
<evidence type="ECO:0000313" key="4">
    <source>
        <dbReference type="Proteomes" id="UP000717696"/>
    </source>
</evidence>
<dbReference type="EMBL" id="JAGMUU010000017">
    <property type="protein sequence ID" value="KAH7134732.1"/>
    <property type="molecule type" value="Genomic_DNA"/>
</dbReference>
<accession>A0A9P9IV63</accession>
<evidence type="ECO:0000256" key="1">
    <source>
        <dbReference type="SAM" id="MobiDB-lite"/>
    </source>
</evidence>
<sequence length="608" mass="64993">MMLSKSLHFRASSLLIAAATVQASRFPCSSFWPSLQPGDANYVGGYCQTYPGYPQIVGTTEVIVVYTEEWQGDLGIIDDLLNEAIVQSIAVYDTLSTPPDMVIILGAGNDAANETAALSTVIPSSKGPCQIQRFRWWSDDAGSAMSPVAMQGVAHEIYHCLQRSVLGHGHKSSTTNWVFEASADYFSNVVFPSANGEVAREIYYQPDVPIWQQKSYVPALWFQSLERARGIVYLHDFVMSTTLTSSDNEERARLGAIPGFTDDFYLFATQFSFNRIYDTDGEQDSIQNPPKYHNAVWSMSDDGTEGSVELPTVPFTISGYSLQLDAGQTVKICSSATANQRIAWRRKGEVYWNDAPHVNSSDGSEGVLQIPCAGSSQEILILAISTTNKSSDTVEVRFVQQQKDDNCCNDSTMSDSSECPASSQSSSTSSSSLSSSSTGSAPKPTVSSAGSDSDSDSGSCTGSSIPMDPCLTSNSWTLDAPSTRELMEKQLASLRSIKVTEVEVSGAGGLEFGKKSAKFTYDELKMAVSVKAEGLKAPISVVVDGAVSGRFFIKAGGSGSGIACLSYTSGKGTAEAVLAITGKQTFELAPGGVISETWTLTILVVTAS</sequence>
<protein>
    <submittedName>
        <fullName evidence="3">Uncharacterized protein</fullName>
    </submittedName>
</protein>
<dbReference type="OrthoDB" id="3523207at2759"/>
<evidence type="ECO:0000256" key="2">
    <source>
        <dbReference type="SAM" id="SignalP"/>
    </source>
</evidence>
<name>A0A9P9IV63_9HYPO</name>
<feature type="region of interest" description="Disordered" evidence="1">
    <location>
        <begin position="405"/>
        <end position="466"/>
    </location>
</feature>
<reference evidence="3" key="1">
    <citation type="journal article" date="2021" name="Nat. Commun.">
        <title>Genetic determinants of endophytism in the Arabidopsis root mycobiome.</title>
        <authorList>
            <person name="Mesny F."/>
            <person name="Miyauchi S."/>
            <person name="Thiergart T."/>
            <person name="Pickel B."/>
            <person name="Atanasova L."/>
            <person name="Karlsson M."/>
            <person name="Huettel B."/>
            <person name="Barry K.W."/>
            <person name="Haridas S."/>
            <person name="Chen C."/>
            <person name="Bauer D."/>
            <person name="Andreopoulos W."/>
            <person name="Pangilinan J."/>
            <person name="LaButti K."/>
            <person name="Riley R."/>
            <person name="Lipzen A."/>
            <person name="Clum A."/>
            <person name="Drula E."/>
            <person name="Henrissat B."/>
            <person name="Kohler A."/>
            <person name="Grigoriev I.V."/>
            <person name="Martin F.M."/>
            <person name="Hacquard S."/>
        </authorList>
    </citation>
    <scope>NUCLEOTIDE SEQUENCE</scope>
    <source>
        <strain evidence="3">MPI-CAGE-AT-0021</strain>
    </source>
</reference>
<feature type="compositionally biased region" description="Low complexity" evidence="1">
    <location>
        <begin position="447"/>
        <end position="464"/>
    </location>
</feature>
<evidence type="ECO:0000313" key="3">
    <source>
        <dbReference type="EMBL" id="KAH7134732.1"/>
    </source>
</evidence>
<dbReference type="AlphaFoldDB" id="A0A9P9IV63"/>
<feature type="signal peptide" evidence="2">
    <location>
        <begin position="1"/>
        <end position="23"/>
    </location>
</feature>
<gene>
    <name evidence="3" type="ORF">B0J13DRAFT_89000</name>
</gene>
<keyword evidence="2" id="KW-0732">Signal</keyword>